<keyword evidence="10 11" id="KW-0407">Ion channel</keyword>
<keyword evidence="15" id="KW-1185">Reference proteome</keyword>
<dbReference type="FunFam" id="2.70.170.10:FF:000066">
    <property type="entry name" value="Glutamate-gated ChLoride channel"/>
    <property type="match status" value="1"/>
</dbReference>
<comment type="caution">
    <text evidence="11">Lacks conserved residue(s) required for the propagation of feature annotation.</text>
</comment>
<dbReference type="GO" id="GO:0005230">
    <property type="term" value="F:extracellular ligand-gated monoatomic ion channel activity"/>
    <property type="evidence" value="ECO:0007669"/>
    <property type="project" value="InterPro"/>
</dbReference>
<proteinExistence type="inferred from homology"/>
<dbReference type="InterPro" id="IPR018000">
    <property type="entry name" value="Neurotransmitter_ion_chnl_CS"/>
</dbReference>
<evidence type="ECO:0000256" key="8">
    <source>
        <dbReference type="ARBA" id="ARBA00023065"/>
    </source>
</evidence>
<evidence type="ECO:0000256" key="9">
    <source>
        <dbReference type="ARBA" id="ARBA00023136"/>
    </source>
</evidence>
<evidence type="ECO:0000256" key="6">
    <source>
        <dbReference type="ARBA" id="ARBA00022729"/>
    </source>
</evidence>
<protein>
    <submittedName>
        <fullName evidence="14">Uncharacterized protein</fullName>
    </submittedName>
</protein>
<evidence type="ECO:0000256" key="1">
    <source>
        <dbReference type="ARBA" id="ARBA00004141"/>
    </source>
</evidence>
<keyword evidence="6" id="KW-0732">Signal</keyword>
<feature type="transmembrane region" description="Helical" evidence="11">
    <location>
        <begin position="508"/>
        <end position="528"/>
    </location>
</feature>
<reference evidence="14" key="1">
    <citation type="submission" date="2023-07" db="EMBL/GenBank/DDBJ databases">
        <authorList>
            <consortium name="CYATHOMIX"/>
        </authorList>
    </citation>
    <scope>NUCLEOTIDE SEQUENCE</scope>
    <source>
        <strain evidence="14">N/A</strain>
    </source>
</reference>
<comment type="similarity">
    <text evidence="11">Belongs to the ligand-gated ion channel (TC 1.A.9) family.</text>
</comment>
<dbReference type="PANTHER" id="PTHR18945">
    <property type="entry name" value="NEUROTRANSMITTER GATED ION CHANNEL"/>
    <property type="match status" value="1"/>
</dbReference>
<comment type="caution">
    <text evidence="14">The sequence shown here is derived from an EMBL/GenBank/DDBJ whole genome shotgun (WGS) entry which is preliminary data.</text>
</comment>
<dbReference type="InterPro" id="IPR006028">
    <property type="entry name" value="GABAA/Glycine_rcpt"/>
</dbReference>
<dbReference type="SUPFAM" id="SSF90112">
    <property type="entry name" value="Neurotransmitter-gated ion-channel transmembrane pore"/>
    <property type="match status" value="1"/>
</dbReference>
<dbReference type="EMBL" id="CATQJL010000316">
    <property type="protein sequence ID" value="CAJ0606734.1"/>
    <property type="molecule type" value="Genomic_DNA"/>
</dbReference>
<feature type="domain" description="Neurotransmitter-gated ion-channel ligand-binding" evidence="12">
    <location>
        <begin position="76"/>
        <end position="290"/>
    </location>
</feature>
<dbReference type="SUPFAM" id="SSF63712">
    <property type="entry name" value="Nicotinic receptor ligand binding domain-like"/>
    <property type="match status" value="1"/>
</dbReference>
<dbReference type="InterPro" id="IPR038050">
    <property type="entry name" value="Neuro_actylchol_rec"/>
</dbReference>
<dbReference type="GO" id="GO:0004888">
    <property type="term" value="F:transmembrane signaling receptor activity"/>
    <property type="evidence" value="ECO:0007669"/>
    <property type="project" value="InterPro"/>
</dbReference>
<dbReference type="InterPro" id="IPR006029">
    <property type="entry name" value="Neurotrans-gated_channel_TM"/>
</dbReference>
<dbReference type="Pfam" id="PF02932">
    <property type="entry name" value="Neur_chan_memb"/>
    <property type="match status" value="1"/>
</dbReference>
<dbReference type="Gene3D" id="2.70.170.10">
    <property type="entry name" value="Neurotransmitter-gated ion-channel ligand-binding domain"/>
    <property type="match status" value="1"/>
</dbReference>
<sequence length="535" mass="62342">MPSENDDLYKNKIHFPSESSSDCDALRLMNIHVLLTLTLVTLPFSSTRRAKKKSCKRTTFDRHTTNYQAWREQMTVCDLLQEYDAAVRPSGRTPYNNSKGPVIVTTSLNIRSISAVSEKNMEFVAQFRFRQEWFDDRLRFMDHQGPLSPEYRNFEFIHVARDQRLWIPDTFFQNERNGWYHMLDQENRFLKIRSDGKLIYDRRLTLHLACSMHLSRYPMDSQICEIAFASYAYTTDDIKYEWDAEAIRIHDGANGALPNFDIAMFTNKTCHSKTNTGEYSCLRVELKLNRVFSFFLLQLYIPSSMLVGVAWVSYWIDWKSTAARVPLAIVTLLTMITTSHAINSNLPPVSYAKSIDIWVGACVVFIFFSLIEYAVVNYMGILDEHRQMRKAACNRSRLSNVIDNQYYMQMTVDQINSPTSVGFSPQEKKRLLRRRRNKSFELREEEAGEYDGIEMGDVAPPRTAGHVEQGWTFQDTTDLVYIGQRKRVELVRWCSVLSSRGRAERIDIIARIIFPIAFIMFNFAYWSIYLDNGDN</sequence>
<evidence type="ECO:0000256" key="2">
    <source>
        <dbReference type="ARBA" id="ARBA00004236"/>
    </source>
</evidence>
<dbReference type="InterPro" id="IPR036719">
    <property type="entry name" value="Neuro-gated_channel_TM_sf"/>
</dbReference>
<keyword evidence="4" id="KW-1003">Cell membrane</keyword>
<dbReference type="Gene3D" id="1.20.58.390">
    <property type="entry name" value="Neurotransmitter-gated ion-channel transmembrane domain"/>
    <property type="match status" value="1"/>
</dbReference>
<dbReference type="InterPro" id="IPR006202">
    <property type="entry name" value="Neur_chan_lig-bd"/>
</dbReference>
<dbReference type="CDD" id="cd19062">
    <property type="entry name" value="LGIC_TM_GluCl"/>
    <property type="match status" value="1"/>
</dbReference>
<evidence type="ECO:0000256" key="7">
    <source>
        <dbReference type="ARBA" id="ARBA00022989"/>
    </source>
</evidence>
<evidence type="ECO:0000313" key="15">
    <source>
        <dbReference type="Proteomes" id="UP001176961"/>
    </source>
</evidence>
<dbReference type="CDD" id="cd18993">
    <property type="entry name" value="LGIC_ECD_GluCl"/>
    <property type="match status" value="1"/>
</dbReference>
<evidence type="ECO:0000259" key="12">
    <source>
        <dbReference type="Pfam" id="PF02931"/>
    </source>
</evidence>
<dbReference type="InterPro" id="IPR006201">
    <property type="entry name" value="Neur_channel"/>
</dbReference>
<dbReference type="PRINTS" id="PR00252">
    <property type="entry name" value="NRIONCHANNEL"/>
</dbReference>
<gene>
    <name evidence="14" type="ORF">CYNAS_LOCUS18717</name>
</gene>
<dbReference type="AlphaFoldDB" id="A0AA36HAQ0"/>
<dbReference type="InterPro" id="IPR044721">
    <property type="entry name" value="GluCl_TM"/>
</dbReference>
<name>A0AA36HAQ0_CYLNA</name>
<dbReference type="GO" id="GO:0005886">
    <property type="term" value="C:plasma membrane"/>
    <property type="evidence" value="ECO:0007669"/>
    <property type="project" value="UniProtKB-SubCell"/>
</dbReference>
<feature type="transmembrane region" description="Helical" evidence="11">
    <location>
        <begin position="292"/>
        <end position="316"/>
    </location>
</feature>
<dbReference type="Pfam" id="PF02931">
    <property type="entry name" value="Neur_chan_LBD"/>
    <property type="match status" value="1"/>
</dbReference>
<keyword evidence="5 11" id="KW-0812">Transmembrane</keyword>
<keyword evidence="8 11" id="KW-0406">Ion transport</keyword>
<dbReference type="Proteomes" id="UP001176961">
    <property type="component" value="Unassembled WGS sequence"/>
</dbReference>
<feature type="domain" description="Neurotransmitter-gated ion-channel transmembrane" evidence="13">
    <location>
        <begin position="299"/>
        <end position="526"/>
    </location>
</feature>
<dbReference type="PROSITE" id="PS00236">
    <property type="entry name" value="NEUROTR_ION_CHANNEL"/>
    <property type="match status" value="1"/>
</dbReference>
<feature type="transmembrane region" description="Helical" evidence="11">
    <location>
        <begin position="357"/>
        <end position="380"/>
    </location>
</feature>
<evidence type="ECO:0000256" key="3">
    <source>
        <dbReference type="ARBA" id="ARBA00022448"/>
    </source>
</evidence>
<keyword evidence="7 11" id="KW-1133">Transmembrane helix</keyword>
<dbReference type="InterPro" id="IPR036734">
    <property type="entry name" value="Neur_chan_lig-bd_sf"/>
</dbReference>
<dbReference type="NCBIfam" id="TIGR00860">
    <property type="entry name" value="LIC"/>
    <property type="match status" value="1"/>
</dbReference>
<evidence type="ECO:0000256" key="10">
    <source>
        <dbReference type="ARBA" id="ARBA00023303"/>
    </source>
</evidence>
<dbReference type="PRINTS" id="PR00253">
    <property type="entry name" value="GABAARECEPTR"/>
</dbReference>
<keyword evidence="9 11" id="KW-0472">Membrane</keyword>
<evidence type="ECO:0000256" key="5">
    <source>
        <dbReference type="ARBA" id="ARBA00022692"/>
    </source>
</evidence>
<evidence type="ECO:0000313" key="14">
    <source>
        <dbReference type="EMBL" id="CAJ0606734.1"/>
    </source>
</evidence>
<evidence type="ECO:0000259" key="13">
    <source>
        <dbReference type="Pfam" id="PF02932"/>
    </source>
</evidence>
<comment type="subcellular location">
    <subcellularLocation>
        <location evidence="2">Cell membrane</location>
    </subcellularLocation>
    <subcellularLocation>
        <location evidence="1">Membrane</location>
        <topology evidence="1">Multi-pass membrane protein</topology>
    </subcellularLocation>
</comment>
<accession>A0AA36HAQ0</accession>
<evidence type="ECO:0000256" key="4">
    <source>
        <dbReference type="ARBA" id="ARBA00022475"/>
    </source>
</evidence>
<evidence type="ECO:0000256" key="11">
    <source>
        <dbReference type="RuleBase" id="RU000687"/>
    </source>
</evidence>
<keyword evidence="3 11" id="KW-0813">Transport</keyword>
<organism evidence="14 15">
    <name type="scientific">Cylicocyclus nassatus</name>
    <name type="common">Nematode worm</name>
    <dbReference type="NCBI Taxonomy" id="53992"/>
    <lineage>
        <taxon>Eukaryota</taxon>
        <taxon>Metazoa</taxon>
        <taxon>Ecdysozoa</taxon>
        <taxon>Nematoda</taxon>
        <taxon>Chromadorea</taxon>
        <taxon>Rhabditida</taxon>
        <taxon>Rhabditina</taxon>
        <taxon>Rhabditomorpha</taxon>
        <taxon>Strongyloidea</taxon>
        <taxon>Strongylidae</taxon>
        <taxon>Cylicocyclus</taxon>
    </lineage>
</organism>
<dbReference type="FunFam" id="1.20.58.390:FF:000082">
    <property type="entry name" value="Glutamate-gated ChLoride channel"/>
    <property type="match status" value="1"/>
</dbReference>